<evidence type="ECO:0000313" key="2">
    <source>
        <dbReference type="EMBL" id="KKH91395.1"/>
    </source>
</evidence>
<dbReference type="PATRIC" id="fig|2209.56.peg.2501"/>
<dbReference type="Proteomes" id="UP000034152">
    <property type="component" value="Unassembled WGS sequence"/>
</dbReference>
<protein>
    <submittedName>
        <fullName evidence="2">Uncharacterized protein</fullName>
    </submittedName>
</protein>
<evidence type="ECO:0000313" key="1">
    <source>
        <dbReference type="EMBL" id="KKG07017.1"/>
    </source>
</evidence>
<reference evidence="3 4" key="1">
    <citation type="journal article" date="2015" name="ISME J.">
        <title>Genomic and phenotypic differentiation among Methanosarcina mazei populations from Columbia River sediment.</title>
        <authorList>
            <person name="Youngblut N.D."/>
            <person name="Wirth J.S."/>
            <person name="Henriksen J.R."/>
            <person name="Smith M."/>
            <person name="Simon H."/>
            <person name="Metcalf W.W."/>
            <person name="Whitaker R.J."/>
        </authorList>
    </citation>
    <scope>NUCLEOTIDE SEQUENCE [LARGE SCALE GENOMIC DNA]</scope>
    <source>
        <strain evidence="2 3">1.H.M.2.1</strain>
        <strain evidence="1 4">2.F.A.2.4</strain>
    </source>
</reference>
<keyword evidence="4" id="KW-1185">Reference proteome</keyword>
<gene>
    <name evidence="1" type="ORF">DU47_04205</name>
    <name evidence="2" type="ORF">DU80_11670</name>
</gene>
<name>A0A0F8SLV8_METMZ</name>
<evidence type="ECO:0000313" key="4">
    <source>
        <dbReference type="Proteomes" id="UP000034578"/>
    </source>
</evidence>
<evidence type="ECO:0000313" key="3">
    <source>
        <dbReference type="Proteomes" id="UP000034152"/>
    </source>
</evidence>
<comment type="caution">
    <text evidence="2">The sequence shown here is derived from an EMBL/GenBank/DDBJ whole genome shotgun (WGS) entry which is preliminary data.</text>
</comment>
<dbReference type="EMBL" id="JJQU01000002">
    <property type="protein sequence ID" value="KKH91395.1"/>
    <property type="molecule type" value="Genomic_DNA"/>
</dbReference>
<dbReference type="RefSeq" id="WP_048047991.1">
    <property type="nucleotide sequence ID" value="NZ_JJOS01000002.1"/>
</dbReference>
<dbReference type="AlphaFoldDB" id="A0A0F8SLV8"/>
<dbReference type="EMBL" id="JJOS01000002">
    <property type="protein sequence ID" value="KKG07017.1"/>
    <property type="molecule type" value="Genomic_DNA"/>
</dbReference>
<accession>A0A0F8SLV8</accession>
<proteinExistence type="predicted"/>
<dbReference type="Proteomes" id="UP000034578">
    <property type="component" value="Unassembled WGS sequence"/>
</dbReference>
<sequence>MKLGNKTVETTIANVLKRLDIAYVDDTTYKRLVNIGLQYDYIESELLEQMLETELVIFREEYRSESF</sequence>
<organism evidence="2 3">
    <name type="scientific">Methanosarcina mazei</name>
    <name type="common">Methanosarcina frisia</name>
    <dbReference type="NCBI Taxonomy" id="2209"/>
    <lineage>
        <taxon>Archaea</taxon>
        <taxon>Methanobacteriati</taxon>
        <taxon>Methanobacteriota</taxon>
        <taxon>Stenosarchaea group</taxon>
        <taxon>Methanomicrobia</taxon>
        <taxon>Methanosarcinales</taxon>
        <taxon>Methanosarcinaceae</taxon>
        <taxon>Methanosarcina</taxon>
    </lineage>
</organism>